<organism evidence="1">
    <name type="scientific">Cacopsylla melanoneura</name>
    <dbReference type="NCBI Taxonomy" id="428564"/>
    <lineage>
        <taxon>Eukaryota</taxon>
        <taxon>Metazoa</taxon>
        <taxon>Ecdysozoa</taxon>
        <taxon>Arthropoda</taxon>
        <taxon>Hexapoda</taxon>
        <taxon>Insecta</taxon>
        <taxon>Pterygota</taxon>
        <taxon>Neoptera</taxon>
        <taxon>Paraneoptera</taxon>
        <taxon>Hemiptera</taxon>
        <taxon>Sternorrhyncha</taxon>
        <taxon>Psylloidea</taxon>
        <taxon>Psyllidae</taxon>
        <taxon>Psyllinae</taxon>
        <taxon>Cacopsylla</taxon>
    </lineage>
</organism>
<accession>A0A8D9F0Y1</accession>
<reference evidence="1" key="1">
    <citation type="submission" date="2021-05" db="EMBL/GenBank/DDBJ databases">
        <authorList>
            <person name="Alioto T."/>
            <person name="Alioto T."/>
            <person name="Gomez Garrido J."/>
        </authorList>
    </citation>
    <scope>NUCLEOTIDE SEQUENCE</scope>
</reference>
<name>A0A8D9F0Y1_9HEMI</name>
<evidence type="ECO:0000313" key="1">
    <source>
        <dbReference type="EMBL" id="CAG6772274.1"/>
    </source>
</evidence>
<dbReference type="AlphaFoldDB" id="A0A8D9F0Y1"/>
<sequence length="126" mass="14595">MLLHLAEQCGVNVTYRGENQNLTLFVVPRGRSILIGRDWLVNLKVDLNELSNMCSLSLLDGKKLFNDFPDEFSEKLGCVKQKELKIRLKGNQYETYLSPVQTSRGGYCGRKLWMEFSCCFRHQGEW</sequence>
<proteinExistence type="predicted"/>
<protein>
    <submittedName>
        <fullName evidence="1">Uncharacterized protein</fullName>
    </submittedName>
</protein>
<dbReference type="EMBL" id="HBUF01587402">
    <property type="protein sequence ID" value="CAG6772274.1"/>
    <property type="molecule type" value="Transcribed_RNA"/>
</dbReference>